<name>A0A367J3L3_RHIAZ</name>
<proteinExistence type="predicted"/>
<reference evidence="1 2" key="1">
    <citation type="journal article" date="2018" name="G3 (Bethesda)">
        <title>Phylogenetic and Phylogenomic Definition of Rhizopus Species.</title>
        <authorList>
            <person name="Gryganskyi A.P."/>
            <person name="Golan J."/>
            <person name="Dolatabadi S."/>
            <person name="Mondo S."/>
            <person name="Robb S."/>
            <person name="Idnurm A."/>
            <person name="Muszewska A."/>
            <person name="Steczkiewicz K."/>
            <person name="Masonjones S."/>
            <person name="Liao H.L."/>
            <person name="Gajdeczka M.T."/>
            <person name="Anike F."/>
            <person name="Vuek A."/>
            <person name="Anishchenko I.M."/>
            <person name="Voigt K."/>
            <person name="de Hoog G.S."/>
            <person name="Smith M.E."/>
            <person name="Heitman J."/>
            <person name="Vilgalys R."/>
            <person name="Stajich J.E."/>
        </authorList>
    </citation>
    <scope>NUCLEOTIDE SEQUENCE [LARGE SCALE GENOMIC DNA]</scope>
    <source>
        <strain evidence="1 2">CBS 357.93</strain>
    </source>
</reference>
<keyword evidence="2" id="KW-1185">Reference proteome</keyword>
<dbReference type="Proteomes" id="UP000252139">
    <property type="component" value="Unassembled WGS sequence"/>
</dbReference>
<dbReference type="AlphaFoldDB" id="A0A367J3L3"/>
<gene>
    <name evidence="1" type="ORF">CU097_007711</name>
</gene>
<accession>A0A367J3L3</accession>
<evidence type="ECO:0000313" key="2">
    <source>
        <dbReference type="Proteomes" id="UP000252139"/>
    </source>
</evidence>
<protein>
    <submittedName>
        <fullName evidence="1">Uncharacterized protein</fullName>
    </submittedName>
</protein>
<comment type="caution">
    <text evidence="1">The sequence shown here is derived from an EMBL/GenBank/DDBJ whole genome shotgun (WGS) entry which is preliminary data.</text>
</comment>
<evidence type="ECO:0000313" key="1">
    <source>
        <dbReference type="EMBL" id="RCH84515.1"/>
    </source>
</evidence>
<dbReference type="EMBL" id="PJQL01002345">
    <property type="protein sequence ID" value="RCH84515.1"/>
    <property type="molecule type" value="Genomic_DNA"/>
</dbReference>
<organism evidence="1 2">
    <name type="scientific">Rhizopus azygosporus</name>
    <name type="common">Rhizopus microsporus var. azygosporus</name>
    <dbReference type="NCBI Taxonomy" id="86630"/>
    <lineage>
        <taxon>Eukaryota</taxon>
        <taxon>Fungi</taxon>
        <taxon>Fungi incertae sedis</taxon>
        <taxon>Mucoromycota</taxon>
        <taxon>Mucoromycotina</taxon>
        <taxon>Mucoromycetes</taxon>
        <taxon>Mucorales</taxon>
        <taxon>Mucorineae</taxon>
        <taxon>Rhizopodaceae</taxon>
        <taxon>Rhizopus</taxon>
    </lineage>
</organism>
<sequence length="84" mass="9562">MPWMPIAEDVYENELSTWYVDPFLSELFGSPDEGTFLPSESVQKILRRKPQLNAHARAVDFIGDIVNEIVDQLCKDTTTTTTND</sequence>